<keyword evidence="3" id="KW-1185">Reference proteome</keyword>
<organism evidence="3 4">
    <name type="scientific">Spinacia oleracea</name>
    <name type="common">Spinach</name>
    <dbReference type="NCBI Taxonomy" id="3562"/>
    <lineage>
        <taxon>Eukaryota</taxon>
        <taxon>Viridiplantae</taxon>
        <taxon>Streptophyta</taxon>
        <taxon>Embryophyta</taxon>
        <taxon>Tracheophyta</taxon>
        <taxon>Spermatophyta</taxon>
        <taxon>Magnoliopsida</taxon>
        <taxon>eudicotyledons</taxon>
        <taxon>Gunneridae</taxon>
        <taxon>Pentapetalae</taxon>
        <taxon>Caryophyllales</taxon>
        <taxon>Chenopodiaceae</taxon>
        <taxon>Chenopodioideae</taxon>
        <taxon>Anserineae</taxon>
        <taxon>Spinacia</taxon>
    </lineage>
</organism>
<dbReference type="PANTHER" id="PTHR47718:SF13">
    <property type="entry name" value="OS09G0290500 PROTEIN"/>
    <property type="match status" value="1"/>
</dbReference>
<accession>A0ABM3QXU3</accession>
<feature type="region of interest" description="Disordered" evidence="1">
    <location>
        <begin position="1"/>
        <end position="22"/>
    </location>
</feature>
<proteinExistence type="predicted"/>
<dbReference type="Proteomes" id="UP000813463">
    <property type="component" value="Chromosome 6"/>
</dbReference>
<sequence>MDSTGMGSTEIGEASEAPDGDEAEFLFRYSPASSYEEEEVGDDFSTPKRTMVRTAFGEEKEVPQLKIGMVFHDWEEIEEQFKAYGRQKGFAVVRRSGAYRSYSSQSKDGSKELVKQKRNALWTCECFGQPDRKRKEKAIVPFDSPLYEIVGSGIRKSKKCQCPVHVYASVNNLGQWVIRRAVMVHENHHPTPSKSRTIACFRKGFIKENPHVVSQMKVCSKSGMSVAQTFNLMATQRNGKALMPFSQKDINDVVAKERKARMKGGDANAMYEYFKMMKEDNPNLYFIYRQAPDGRLQDVLWVDARSRAAYEEFGDVVCFDTTYLTNQYKMPFANFVGVNHHGQSILLGCALVSHENSDTFEWIFSHWLDCMGGKAPIGILTDEDAAMRKALKETMSGTCHRWCIWHILQKFSKKLGKEEEYPELKVDLERAIYDSLDCDEFELNWATVMERYQVKDDWLEGLYEERHMWVPAYLKHLFWAGMKTTQRVESINSFFDLYVNNHTHLYEFAESYCEAMEGRANAENMADTSSARNLRQIVTAFSAEEVYQKCYTDAKFHEVQRECTRVLYVRCLKKEMLNECVEEYELGDRVWIKPKNSKKEIVTRHKIKHMIFLFDLNNIEVPEKYILRRWRKDVERKHTKVRVMYHDPLKTEAVCRYDKLMVMINPICHKASTYKETVDIAVEMF</sequence>
<dbReference type="GeneID" id="130463173"/>
<reference evidence="3" key="1">
    <citation type="journal article" date="2021" name="Nat. Commun.">
        <title>Genomic analyses provide insights into spinach domestication and the genetic basis of agronomic traits.</title>
        <authorList>
            <person name="Cai X."/>
            <person name="Sun X."/>
            <person name="Xu C."/>
            <person name="Sun H."/>
            <person name="Wang X."/>
            <person name="Ge C."/>
            <person name="Zhang Z."/>
            <person name="Wang Q."/>
            <person name="Fei Z."/>
            <person name="Jiao C."/>
            <person name="Wang Q."/>
        </authorList>
    </citation>
    <scope>NUCLEOTIDE SEQUENCE [LARGE SCALE GENOMIC DNA]</scope>
    <source>
        <strain evidence="3">cv. Varoflay</strain>
    </source>
</reference>
<evidence type="ECO:0000313" key="4">
    <source>
        <dbReference type="RefSeq" id="XP_056688202.1"/>
    </source>
</evidence>
<evidence type="ECO:0000313" key="3">
    <source>
        <dbReference type="Proteomes" id="UP000813463"/>
    </source>
</evidence>
<name>A0ABM3QXU3_SPIOL</name>
<dbReference type="Pfam" id="PF10551">
    <property type="entry name" value="MULE"/>
    <property type="match status" value="1"/>
</dbReference>
<reference evidence="4" key="2">
    <citation type="submission" date="2025-08" db="UniProtKB">
        <authorList>
            <consortium name="RefSeq"/>
        </authorList>
    </citation>
    <scope>IDENTIFICATION</scope>
    <source>
        <tissue evidence="4">Leaf</tissue>
    </source>
</reference>
<evidence type="ECO:0000256" key="1">
    <source>
        <dbReference type="SAM" id="MobiDB-lite"/>
    </source>
</evidence>
<dbReference type="RefSeq" id="XP_056688202.1">
    <property type="nucleotide sequence ID" value="XM_056832224.1"/>
</dbReference>
<feature type="domain" description="MULE transposase" evidence="2">
    <location>
        <begin position="316"/>
        <end position="410"/>
    </location>
</feature>
<protein>
    <submittedName>
        <fullName evidence="4">Protein FAR-RED IMPAIRED RESPONSE 1-like</fullName>
    </submittedName>
</protein>
<dbReference type="PANTHER" id="PTHR47718">
    <property type="entry name" value="OS01G0519700 PROTEIN"/>
    <property type="match status" value="1"/>
</dbReference>
<dbReference type="InterPro" id="IPR018289">
    <property type="entry name" value="MULE_transposase_dom"/>
</dbReference>
<evidence type="ECO:0000259" key="2">
    <source>
        <dbReference type="Pfam" id="PF10551"/>
    </source>
</evidence>
<gene>
    <name evidence="4" type="primary">LOC130463173</name>
</gene>